<sequence>MAAGRPHVTVYNEISLDGKITGFDGDGVRYYARGLRWPSDAILMGSVTAEAFGPNESAAEQERELPPPGSPSSSTSRDRCWWCPTAAGGSAAGGMRRRSPGTTGSWCSSAGRRRATTSPTSIDAAWPT</sequence>
<evidence type="ECO:0000313" key="2">
    <source>
        <dbReference type="EMBL" id="GAA3711116.1"/>
    </source>
</evidence>
<dbReference type="SUPFAM" id="SSF53597">
    <property type="entry name" value="Dihydrofolate reductase-like"/>
    <property type="match status" value="1"/>
</dbReference>
<evidence type="ECO:0000256" key="1">
    <source>
        <dbReference type="SAM" id="MobiDB-lite"/>
    </source>
</evidence>
<keyword evidence="3" id="KW-1185">Reference proteome</keyword>
<evidence type="ECO:0000313" key="3">
    <source>
        <dbReference type="Proteomes" id="UP001500051"/>
    </source>
</evidence>
<proteinExistence type="predicted"/>
<evidence type="ECO:0008006" key="4">
    <source>
        <dbReference type="Google" id="ProtNLM"/>
    </source>
</evidence>
<organism evidence="2 3">
    <name type="scientific">Microlunatus aurantiacus</name>
    <dbReference type="NCBI Taxonomy" id="446786"/>
    <lineage>
        <taxon>Bacteria</taxon>
        <taxon>Bacillati</taxon>
        <taxon>Actinomycetota</taxon>
        <taxon>Actinomycetes</taxon>
        <taxon>Propionibacteriales</taxon>
        <taxon>Propionibacteriaceae</taxon>
        <taxon>Microlunatus</taxon>
    </lineage>
</organism>
<feature type="region of interest" description="Disordered" evidence="1">
    <location>
        <begin position="53"/>
        <end position="128"/>
    </location>
</feature>
<name>A0ABP7DWD1_9ACTN</name>
<dbReference type="EMBL" id="BAAAYX010000013">
    <property type="protein sequence ID" value="GAA3711116.1"/>
    <property type="molecule type" value="Genomic_DNA"/>
</dbReference>
<dbReference type="Gene3D" id="3.40.430.10">
    <property type="entry name" value="Dihydrofolate Reductase, subunit A"/>
    <property type="match status" value="1"/>
</dbReference>
<accession>A0ABP7DWD1</accession>
<comment type="caution">
    <text evidence="2">The sequence shown here is derived from an EMBL/GenBank/DDBJ whole genome shotgun (WGS) entry which is preliminary data.</text>
</comment>
<gene>
    <name evidence="2" type="ORF">GCM10022204_32280</name>
</gene>
<dbReference type="InterPro" id="IPR024072">
    <property type="entry name" value="DHFR-like_dom_sf"/>
</dbReference>
<protein>
    <recommendedName>
        <fullName evidence="4">Bacterial bifunctional deaminase-reductase C-terminal domain-containing protein</fullName>
    </recommendedName>
</protein>
<dbReference type="Proteomes" id="UP001500051">
    <property type="component" value="Unassembled WGS sequence"/>
</dbReference>
<reference evidence="3" key="1">
    <citation type="journal article" date="2019" name="Int. J. Syst. Evol. Microbiol.">
        <title>The Global Catalogue of Microorganisms (GCM) 10K type strain sequencing project: providing services to taxonomists for standard genome sequencing and annotation.</title>
        <authorList>
            <consortium name="The Broad Institute Genomics Platform"/>
            <consortium name="The Broad Institute Genome Sequencing Center for Infectious Disease"/>
            <person name="Wu L."/>
            <person name="Ma J."/>
        </authorList>
    </citation>
    <scope>NUCLEOTIDE SEQUENCE [LARGE SCALE GENOMIC DNA]</scope>
    <source>
        <strain evidence="3">JCM 16548</strain>
    </source>
</reference>